<keyword evidence="9" id="KW-0675">Receptor</keyword>
<evidence type="ECO:0000256" key="6">
    <source>
        <dbReference type="ARBA" id="ARBA00022989"/>
    </source>
</evidence>
<keyword evidence="11 13" id="KW-0456">Lyase</keyword>
<dbReference type="Pfam" id="PF00211">
    <property type="entry name" value="Guanylate_cyc"/>
    <property type="match status" value="1"/>
</dbReference>
<dbReference type="FunFam" id="3.30.70.1230:FF:000004">
    <property type="entry name" value="Guanylate cyclase"/>
    <property type="match status" value="1"/>
</dbReference>
<dbReference type="EC" id="4.6.1.2" evidence="2"/>
<accession>A0A3Q0IWJ8</accession>
<feature type="coiled-coil region" evidence="14">
    <location>
        <begin position="246"/>
        <end position="273"/>
    </location>
</feature>
<evidence type="ECO:0000256" key="10">
    <source>
        <dbReference type="ARBA" id="ARBA00023180"/>
    </source>
</evidence>
<evidence type="ECO:0000256" key="11">
    <source>
        <dbReference type="ARBA" id="ARBA00023239"/>
    </source>
</evidence>
<comment type="subcellular location">
    <subcellularLocation>
        <location evidence="1">Membrane</location>
        <topology evidence="1">Single-pass type I membrane protein</topology>
    </subcellularLocation>
</comment>
<keyword evidence="5" id="KW-0547">Nucleotide-binding</keyword>
<evidence type="ECO:0000256" key="13">
    <source>
        <dbReference type="RuleBase" id="RU000405"/>
    </source>
</evidence>
<evidence type="ECO:0000256" key="2">
    <source>
        <dbReference type="ARBA" id="ARBA00012202"/>
    </source>
</evidence>
<evidence type="ECO:0000256" key="4">
    <source>
        <dbReference type="ARBA" id="ARBA00022729"/>
    </source>
</evidence>
<keyword evidence="14" id="KW-0175">Coiled coil</keyword>
<dbReference type="GO" id="GO:0005525">
    <property type="term" value="F:GTP binding"/>
    <property type="evidence" value="ECO:0007669"/>
    <property type="project" value="UniProtKB-KW"/>
</dbReference>
<dbReference type="GO" id="GO:0035556">
    <property type="term" value="P:intracellular signal transduction"/>
    <property type="evidence" value="ECO:0007669"/>
    <property type="project" value="InterPro"/>
</dbReference>
<evidence type="ECO:0000256" key="1">
    <source>
        <dbReference type="ARBA" id="ARBA00004479"/>
    </source>
</evidence>
<dbReference type="InterPro" id="IPR050401">
    <property type="entry name" value="Cyclic_nucleotide_synthase"/>
</dbReference>
<keyword evidence="6 15" id="KW-1133">Transmembrane helix</keyword>
<dbReference type="Proteomes" id="UP000079169">
    <property type="component" value="Unplaced"/>
</dbReference>
<dbReference type="Gene3D" id="3.30.70.1230">
    <property type="entry name" value="Nucleotide cyclase"/>
    <property type="match status" value="1"/>
</dbReference>
<keyword evidence="8 15" id="KW-0472">Membrane</keyword>
<dbReference type="GeneID" id="103510900"/>
<feature type="transmembrane region" description="Helical" evidence="15">
    <location>
        <begin position="566"/>
        <end position="584"/>
    </location>
</feature>
<dbReference type="SUPFAM" id="SSF55073">
    <property type="entry name" value="Nucleotide cyclase"/>
    <property type="match status" value="1"/>
</dbReference>
<dbReference type="KEGG" id="dci:103510900"/>
<dbReference type="GO" id="GO:0001653">
    <property type="term" value="F:peptide receptor activity"/>
    <property type="evidence" value="ECO:0007669"/>
    <property type="project" value="TreeGrafter"/>
</dbReference>
<keyword evidence="3 15" id="KW-0812">Transmembrane</keyword>
<dbReference type="GO" id="GO:0005886">
    <property type="term" value="C:plasma membrane"/>
    <property type="evidence" value="ECO:0007669"/>
    <property type="project" value="TreeGrafter"/>
</dbReference>
<feature type="transmembrane region" description="Helical" evidence="15">
    <location>
        <begin position="89"/>
        <end position="110"/>
    </location>
</feature>
<keyword evidence="4" id="KW-0732">Signal</keyword>
<dbReference type="InterPro" id="IPR029787">
    <property type="entry name" value="Nucleotide_cyclase"/>
</dbReference>
<evidence type="ECO:0000256" key="5">
    <source>
        <dbReference type="ARBA" id="ARBA00022741"/>
    </source>
</evidence>
<dbReference type="PANTHER" id="PTHR11920:SF504">
    <property type="entry name" value="GUANYLATE CYCLASE"/>
    <property type="match status" value="1"/>
</dbReference>
<dbReference type="PROSITE" id="PS50125">
    <property type="entry name" value="GUANYLATE_CYCLASE_2"/>
    <property type="match status" value="1"/>
</dbReference>
<dbReference type="InterPro" id="IPR011645">
    <property type="entry name" value="HNOB_dom_associated"/>
</dbReference>
<dbReference type="InterPro" id="IPR018297">
    <property type="entry name" value="A/G_cyclase_CS"/>
</dbReference>
<dbReference type="GO" id="GO:0004016">
    <property type="term" value="F:adenylate cyclase activity"/>
    <property type="evidence" value="ECO:0007669"/>
    <property type="project" value="TreeGrafter"/>
</dbReference>
<name>A0A3Q0IWJ8_DIACI</name>
<dbReference type="Pfam" id="PF07701">
    <property type="entry name" value="HNOBA"/>
    <property type="match status" value="1"/>
</dbReference>
<keyword evidence="10" id="KW-0325">Glycoprotein</keyword>
<dbReference type="GO" id="GO:0007168">
    <property type="term" value="P:receptor guanylyl cyclase signaling pathway"/>
    <property type="evidence" value="ECO:0007669"/>
    <property type="project" value="TreeGrafter"/>
</dbReference>
<evidence type="ECO:0000259" key="16">
    <source>
        <dbReference type="PROSITE" id="PS50125"/>
    </source>
</evidence>
<keyword evidence="7" id="KW-0342">GTP-binding</keyword>
<comment type="similarity">
    <text evidence="13">Belongs to the adenylyl cyclase class-4/guanylyl cyclase family.</text>
</comment>
<organism evidence="17 18">
    <name type="scientific">Diaphorina citri</name>
    <name type="common">Asian citrus psyllid</name>
    <dbReference type="NCBI Taxonomy" id="121845"/>
    <lineage>
        <taxon>Eukaryota</taxon>
        <taxon>Metazoa</taxon>
        <taxon>Ecdysozoa</taxon>
        <taxon>Arthropoda</taxon>
        <taxon>Hexapoda</taxon>
        <taxon>Insecta</taxon>
        <taxon>Pterygota</taxon>
        <taxon>Neoptera</taxon>
        <taxon>Paraneoptera</taxon>
        <taxon>Hemiptera</taxon>
        <taxon>Sternorrhyncha</taxon>
        <taxon>Psylloidea</taxon>
        <taxon>Psyllidae</taxon>
        <taxon>Diaphorininae</taxon>
        <taxon>Diaphorina</taxon>
    </lineage>
</organism>
<evidence type="ECO:0000256" key="3">
    <source>
        <dbReference type="ARBA" id="ARBA00022692"/>
    </source>
</evidence>
<dbReference type="PROSITE" id="PS00452">
    <property type="entry name" value="GUANYLATE_CYCLASE_1"/>
    <property type="match status" value="1"/>
</dbReference>
<dbReference type="GO" id="GO:0004383">
    <property type="term" value="F:guanylate cyclase activity"/>
    <property type="evidence" value="ECO:0007669"/>
    <property type="project" value="UniProtKB-EC"/>
</dbReference>
<dbReference type="STRING" id="121845.A0A3Q0IWJ8"/>
<reference evidence="18" key="1">
    <citation type="submission" date="2025-08" db="UniProtKB">
        <authorList>
            <consortium name="RefSeq"/>
        </authorList>
    </citation>
    <scope>IDENTIFICATION</scope>
</reference>
<evidence type="ECO:0000313" key="18">
    <source>
        <dbReference type="RefSeq" id="XP_026680642.1"/>
    </source>
</evidence>
<dbReference type="Gene3D" id="6.10.250.780">
    <property type="match status" value="1"/>
</dbReference>
<evidence type="ECO:0000256" key="15">
    <source>
        <dbReference type="SAM" id="Phobius"/>
    </source>
</evidence>
<evidence type="ECO:0000256" key="8">
    <source>
        <dbReference type="ARBA" id="ARBA00023136"/>
    </source>
</evidence>
<gene>
    <name evidence="18" type="primary">LOC103510900</name>
</gene>
<dbReference type="InterPro" id="IPR001054">
    <property type="entry name" value="A/G_cyclase"/>
</dbReference>
<sequence>MESWMLQTRRFLRMISLQLENLTGFSSSHGSKISTSHQHLIMSQKQSDEDSLSNFSLSSVETAENWTTQKTGFLCPGGKTPAYDSSRRLQFLILPFIPIVALIVQTSIALNEILDYRNEVTQIEDQVTKATILGKVVDQIQLERSEVAFRLFTDGNHTLRKATAHHRAPFSRSNLAARFRAVDQALESATTWPVIKVPPYNGGNESVIANKEAFQVRLREFRREQIQMNNPISRSGETAIEYFDLMAKFTDELRKLQRELRSQIKKNVEADLENANNQEYVGIAILILVLMVSPIIILLVRNAVTTIQMYAAHLAQKAHELKREKHKSDTLLVQMLPPSVAMQLKQTQQVPAEYYEAVTVYFSDIVGFTEIAAVSTPLEVVNFLNSIYKLFDARIEGYDVYKVETIGDSYMVASGLPMKNGDKHVSEIATMALDLLAGSIMFPIPHRKNERVQIRSGMHTGPVVAGIVGTKMPRYCLFGDTVNTASRMESTGEALKIHISAEVKEALDVIGGFRTEHRGFVDIKVKTSSSYRFWILEVKKFQDQTTRNNIYRCFRVNPNTERGKKIYLFQMLILPFIPISALIIQNSYTMHQVIQEHEALLSEQDLLRSNGDIIKIFNYLVEERNNITAYLIHFSRARNKYEAVSGNLSMLSQVSLFETRFHQLPILNKYLEILRNKYEAVSGNLSMLSQVSLFETRFHQLPILNKYLEILSHSDFDHEDRTFRLIGYYAEVNDIIIEYLFQREDAMGSSSLIWR</sequence>
<keyword evidence="12" id="KW-0141">cGMP biosynthesis</keyword>
<evidence type="ECO:0000313" key="17">
    <source>
        <dbReference type="Proteomes" id="UP000079169"/>
    </source>
</evidence>
<dbReference type="CDD" id="cd07302">
    <property type="entry name" value="CHD"/>
    <property type="match status" value="1"/>
</dbReference>
<protein>
    <recommendedName>
        <fullName evidence="2">guanylate cyclase</fullName>
        <ecNumber evidence="2">4.6.1.2</ecNumber>
    </recommendedName>
</protein>
<evidence type="ECO:0000256" key="9">
    <source>
        <dbReference type="ARBA" id="ARBA00023170"/>
    </source>
</evidence>
<evidence type="ECO:0000256" key="12">
    <source>
        <dbReference type="ARBA" id="ARBA00023293"/>
    </source>
</evidence>
<dbReference type="PANTHER" id="PTHR11920">
    <property type="entry name" value="GUANYLYL CYCLASE"/>
    <property type="match status" value="1"/>
</dbReference>
<evidence type="ECO:0000256" key="14">
    <source>
        <dbReference type="SAM" id="Coils"/>
    </source>
</evidence>
<feature type="domain" description="Guanylate cyclase" evidence="16">
    <location>
        <begin position="359"/>
        <end position="489"/>
    </location>
</feature>
<feature type="transmembrane region" description="Helical" evidence="15">
    <location>
        <begin position="280"/>
        <end position="300"/>
    </location>
</feature>
<dbReference type="PaxDb" id="121845-A0A3Q0IWJ8"/>
<keyword evidence="17" id="KW-1185">Reference proteome</keyword>
<dbReference type="AlphaFoldDB" id="A0A3Q0IWJ8"/>
<evidence type="ECO:0000256" key="7">
    <source>
        <dbReference type="ARBA" id="ARBA00023134"/>
    </source>
</evidence>
<proteinExistence type="inferred from homology"/>
<dbReference type="RefSeq" id="XP_026680642.1">
    <property type="nucleotide sequence ID" value="XM_026824841.1"/>
</dbReference>
<dbReference type="SMART" id="SM00044">
    <property type="entry name" value="CYCc"/>
    <property type="match status" value="1"/>
</dbReference>